<feature type="non-terminal residue" evidence="5">
    <location>
        <position position="161"/>
    </location>
</feature>
<keyword evidence="4" id="KW-0812">Transmembrane</keyword>
<evidence type="ECO:0000313" key="6">
    <source>
        <dbReference type="Proteomes" id="UP000824890"/>
    </source>
</evidence>
<evidence type="ECO:0000256" key="3">
    <source>
        <dbReference type="ARBA" id="ARBA00023065"/>
    </source>
</evidence>
<keyword evidence="3" id="KW-0406">Ion transport</keyword>
<gene>
    <name evidence="5" type="ORF">HID58_083242</name>
</gene>
<keyword evidence="1" id="KW-0813">Transport</keyword>
<dbReference type="InterPro" id="IPR045158">
    <property type="entry name" value="KEA4/5/6-like"/>
</dbReference>
<dbReference type="PANTHER" id="PTHR16254:SF14">
    <property type="entry name" value="TRANSMEMBRANE AND COILED-COIL DOMAIN-CONTAINING PROTEIN 3"/>
    <property type="match status" value="1"/>
</dbReference>
<evidence type="ECO:0000256" key="4">
    <source>
        <dbReference type="SAM" id="Phobius"/>
    </source>
</evidence>
<evidence type="ECO:0000313" key="5">
    <source>
        <dbReference type="EMBL" id="KAH0866031.1"/>
    </source>
</evidence>
<reference evidence="5 6" key="1">
    <citation type="submission" date="2021-05" db="EMBL/GenBank/DDBJ databases">
        <title>Genome Assembly of Synthetic Allotetraploid Brassica napus Reveals Homoeologous Exchanges between Subgenomes.</title>
        <authorList>
            <person name="Davis J.T."/>
        </authorList>
    </citation>
    <scope>NUCLEOTIDE SEQUENCE [LARGE SCALE GENOMIC DNA]</scope>
    <source>
        <strain evidence="6">cv. Da-Ae</strain>
        <tissue evidence="5">Seedling</tissue>
    </source>
</reference>
<accession>A0ABQ7YCT8</accession>
<comment type="caution">
    <text evidence="5">The sequence shown here is derived from an EMBL/GenBank/DDBJ whole genome shotgun (WGS) entry which is preliminary data.</text>
</comment>
<keyword evidence="6" id="KW-1185">Reference proteome</keyword>
<proteinExistence type="predicted"/>
<keyword evidence="4" id="KW-0472">Membrane</keyword>
<evidence type="ECO:0000256" key="2">
    <source>
        <dbReference type="ARBA" id="ARBA00022449"/>
    </source>
</evidence>
<evidence type="ECO:0000256" key="1">
    <source>
        <dbReference type="ARBA" id="ARBA00022448"/>
    </source>
</evidence>
<protein>
    <submittedName>
        <fullName evidence="5">Uncharacterized protein</fullName>
    </submittedName>
</protein>
<organism evidence="5 6">
    <name type="scientific">Brassica napus</name>
    <name type="common">Rape</name>
    <dbReference type="NCBI Taxonomy" id="3708"/>
    <lineage>
        <taxon>Eukaryota</taxon>
        <taxon>Viridiplantae</taxon>
        <taxon>Streptophyta</taxon>
        <taxon>Embryophyta</taxon>
        <taxon>Tracheophyta</taxon>
        <taxon>Spermatophyta</taxon>
        <taxon>Magnoliopsida</taxon>
        <taxon>eudicotyledons</taxon>
        <taxon>Gunneridae</taxon>
        <taxon>Pentapetalae</taxon>
        <taxon>rosids</taxon>
        <taxon>malvids</taxon>
        <taxon>Brassicales</taxon>
        <taxon>Brassicaceae</taxon>
        <taxon>Brassiceae</taxon>
        <taxon>Brassica</taxon>
    </lineage>
</organism>
<feature type="non-terminal residue" evidence="5">
    <location>
        <position position="1"/>
    </location>
</feature>
<sequence>HTLEQIRCQFLLFELENLLPSLSLSNLMKCFILAVLIIVVPLFPVETIRNFFAALFLASIGMLIHMHFLWNHVDILVAAVLLVVVIKTVFRYNNKTAVLVRIELFFSRFHIAPKPSSSERGLTVYLSTGRNVANNLHRPLYLGVLLRWFSPDSSTEIGFKG</sequence>
<keyword evidence="2" id="KW-0050">Antiport</keyword>
<dbReference type="EMBL" id="JAGKQM010000018">
    <property type="protein sequence ID" value="KAH0866031.1"/>
    <property type="molecule type" value="Genomic_DNA"/>
</dbReference>
<feature type="transmembrane region" description="Helical" evidence="4">
    <location>
        <begin position="22"/>
        <end position="43"/>
    </location>
</feature>
<name>A0ABQ7YCT8_BRANA</name>
<keyword evidence="4" id="KW-1133">Transmembrane helix</keyword>
<feature type="transmembrane region" description="Helical" evidence="4">
    <location>
        <begin position="75"/>
        <end position="92"/>
    </location>
</feature>
<dbReference type="Proteomes" id="UP000824890">
    <property type="component" value="Unassembled WGS sequence"/>
</dbReference>
<dbReference type="PANTHER" id="PTHR16254">
    <property type="entry name" value="POTASSIUM/PROTON ANTIPORTER-RELATED"/>
    <property type="match status" value="1"/>
</dbReference>